<keyword evidence="8 10" id="KW-0472">Membrane</keyword>
<dbReference type="GO" id="GO:0046930">
    <property type="term" value="C:pore complex"/>
    <property type="evidence" value="ECO:0007669"/>
    <property type="project" value="UniProtKB-KW"/>
</dbReference>
<name>A0A1M7E0B0_9BRAD</name>
<accession>A0A1M7E0B0</accession>
<evidence type="ECO:0000256" key="1">
    <source>
        <dbReference type="ARBA" id="ARBA00009521"/>
    </source>
</evidence>
<reference evidence="11 12" key="1">
    <citation type="submission" date="2016-10" db="EMBL/GenBank/DDBJ databases">
        <authorList>
            <person name="de Groot N.N."/>
        </authorList>
    </citation>
    <scope>NUCLEOTIDE SEQUENCE [LARGE SCALE GENOMIC DNA]</scope>
    <source>
        <strain evidence="11 12">GAS522</strain>
    </source>
</reference>
<evidence type="ECO:0000313" key="12">
    <source>
        <dbReference type="Proteomes" id="UP000183208"/>
    </source>
</evidence>
<keyword evidence="4 10" id="KW-0812">Transmembrane</keyword>
<dbReference type="GO" id="GO:0006811">
    <property type="term" value="P:monoatomic ion transport"/>
    <property type="evidence" value="ECO:0007669"/>
    <property type="project" value="UniProtKB-KW"/>
</dbReference>
<evidence type="ECO:0000256" key="8">
    <source>
        <dbReference type="ARBA" id="ARBA00023136"/>
    </source>
</evidence>
<evidence type="ECO:0000256" key="6">
    <source>
        <dbReference type="ARBA" id="ARBA00023065"/>
    </source>
</evidence>
<dbReference type="Pfam" id="PF02530">
    <property type="entry name" value="Porin_2"/>
    <property type="match status" value="1"/>
</dbReference>
<evidence type="ECO:0000256" key="4">
    <source>
        <dbReference type="ARBA" id="ARBA00022692"/>
    </source>
</evidence>
<dbReference type="Proteomes" id="UP000183208">
    <property type="component" value="Unassembled WGS sequence"/>
</dbReference>
<protein>
    <recommendedName>
        <fullName evidence="10">Porin</fullName>
    </recommendedName>
</protein>
<dbReference type="InterPro" id="IPR003684">
    <property type="entry name" value="Porin_alphabac"/>
</dbReference>
<keyword evidence="2 10" id="KW-0813">Transport</keyword>
<keyword evidence="6 10" id="KW-0406">Ion transport</keyword>
<comment type="domain">
    <text evidence="10">Consists of 16-stranded beta-barrel sheets, with large surface-exposed loops, that form a transmembrane pore at the center of each barrel. The pore is partially ocluded by a peptide loop that folds into the pore lumen.</text>
</comment>
<keyword evidence="3 10" id="KW-1134">Transmembrane beta strand</keyword>
<feature type="chain" id="PRO_5010751148" description="Porin" evidence="10">
    <location>
        <begin position="24"/>
        <end position="553"/>
    </location>
</feature>
<organism evidence="11 12">
    <name type="scientific">Bradyrhizobium lablabi</name>
    <dbReference type="NCBI Taxonomy" id="722472"/>
    <lineage>
        <taxon>Bacteria</taxon>
        <taxon>Pseudomonadati</taxon>
        <taxon>Pseudomonadota</taxon>
        <taxon>Alphaproteobacteria</taxon>
        <taxon>Hyphomicrobiales</taxon>
        <taxon>Nitrobacteraceae</taxon>
        <taxon>Bradyrhizobium</taxon>
    </lineage>
</organism>
<comment type="subcellular location">
    <subcellularLocation>
        <location evidence="10">Cell outer membrane</location>
        <topology evidence="10">Multi-pass membrane protein</topology>
    </subcellularLocation>
</comment>
<comment type="similarity">
    <text evidence="1 10">Belongs to the alphaproteobacteria porin family.</text>
</comment>
<keyword evidence="7 10" id="KW-0626">Porin</keyword>
<dbReference type="OrthoDB" id="7801681at2"/>
<evidence type="ECO:0000256" key="9">
    <source>
        <dbReference type="ARBA" id="ARBA00023237"/>
    </source>
</evidence>
<evidence type="ECO:0000313" key="11">
    <source>
        <dbReference type="EMBL" id="SED88724.1"/>
    </source>
</evidence>
<dbReference type="GO" id="GO:0009279">
    <property type="term" value="C:cell outer membrane"/>
    <property type="evidence" value="ECO:0007669"/>
    <property type="project" value="UniProtKB-SubCell"/>
</dbReference>
<evidence type="ECO:0000256" key="3">
    <source>
        <dbReference type="ARBA" id="ARBA00022452"/>
    </source>
</evidence>
<comment type="function">
    <text evidence="10">Forms passive diffusion pores that allow small molecular weight hydrophilic materials across the outer membrane.</text>
</comment>
<sequence>MNSIKSLILGSAACLIVVSGTQAADLPVKAKAVEYVRVCSLYGAGFYYMPGTDTCIKFGGYLRADVTVNGGIYDGPFWNGEGAIRDRYANFYNDRSRMALTVDTRTATEYGVLRTFGQADFQFSTYGSTSSLGIAASVNPGGTAGLVNNDQAGAGYTAVEFLFIQFAGFTFGKSVSAFASPWNGYPGNNTSYLIGGYDSVTGINNVQYTWQFGNGVSATLGIDDSSANQLNRTQIINAIGGAPGGNIGFNGGASSFQTGVGTAYGGTSVPDFVGNVRVDQAWGLFQLSGAIHDNHAGYFANANIVGTTFNGAVSQAGAITSGHPDDKFGGAVSAALNIKNLPTGAGDDLKVDATWSLGATKYVLATSAPTPASFDIYDGNRFAMGVTTDSIYSGASAANGNGITQLQLTRGWGFRGAFTHNWDANWSSSLFGGIAGVSYNQTAKQLYCNTYVANAGVAIRGGGVTSGGGTGGAFGVGSVCDPGFTVSQIGLVTRWTPVKNLTFSAEAMYAYLKTNMEGNITGTPSSALPLPTATYVFGSNGTASLNLRVQRNF</sequence>
<dbReference type="GO" id="GO:0015288">
    <property type="term" value="F:porin activity"/>
    <property type="evidence" value="ECO:0007669"/>
    <property type="project" value="UniProtKB-KW"/>
</dbReference>
<proteinExistence type="inferred from homology"/>
<dbReference type="AlphaFoldDB" id="A0A1M7E0B0"/>
<evidence type="ECO:0000256" key="7">
    <source>
        <dbReference type="ARBA" id="ARBA00023114"/>
    </source>
</evidence>
<feature type="signal peptide" evidence="10">
    <location>
        <begin position="1"/>
        <end position="23"/>
    </location>
</feature>
<evidence type="ECO:0000256" key="2">
    <source>
        <dbReference type="ARBA" id="ARBA00022448"/>
    </source>
</evidence>
<keyword evidence="9 10" id="KW-0998">Cell outer membrane</keyword>
<evidence type="ECO:0000256" key="5">
    <source>
        <dbReference type="ARBA" id="ARBA00022729"/>
    </source>
</evidence>
<gene>
    <name evidence="11" type="ORF">SAMN05444171_5536</name>
</gene>
<dbReference type="RefSeq" id="WP_074825700.1">
    <property type="nucleotide sequence ID" value="NZ_FNTI01000001.1"/>
</dbReference>
<evidence type="ECO:0000256" key="10">
    <source>
        <dbReference type="RuleBase" id="RU364005"/>
    </source>
</evidence>
<dbReference type="EMBL" id="FNTI01000001">
    <property type="protein sequence ID" value="SED88724.1"/>
    <property type="molecule type" value="Genomic_DNA"/>
</dbReference>
<keyword evidence="5 10" id="KW-0732">Signal</keyword>